<comment type="caution">
    <text evidence="2">The sequence shown here is derived from an EMBL/GenBank/DDBJ whole genome shotgun (WGS) entry which is preliminary data.</text>
</comment>
<dbReference type="Proteomes" id="UP000242146">
    <property type="component" value="Unassembled WGS sequence"/>
</dbReference>
<dbReference type="OrthoDB" id="250548at2759"/>
<sequence>MSSYEKKATSRKGNNKKGGQAHQNTTAWKHNKNSRKTKTIEELPVYGLCQRCTDVIVWRKKYRKYKPLTSVKRCTCCQEKAIKEAYHVLCHKCASDKKVCAKCLDSREIITNKEDIKTAADEQREEQELERMLNSMSLRQRRAYVRKMEREDEEGSDEEDLEDSEFDSEDEEQEDGQDEEDVDQEEEKAVAAKN</sequence>
<evidence type="ECO:0000256" key="1">
    <source>
        <dbReference type="SAM" id="MobiDB-lite"/>
    </source>
</evidence>
<keyword evidence="3" id="KW-1185">Reference proteome</keyword>
<organism evidence="2 3">
    <name type="scientific">Hesseltinella vesiculosa</name>
    <dbReference type="NCBI Taxonomy" id="101127"/>
    <lineage>
        <taxon>Eukaryota</taxon>
        <taxon>Fungi</taxon>
        <taxon>Fungi incertae sedis</taxon>
        <taxon>Mucoromycota</taxon>
        <taxon>Mucoromycotina</taxon>
        <taxon>Mucoromycetes</taxon>
        <taxon>Mucorales</taxon>
        <taxon>Cunninghamellaceae</taxon>
        <taxon>Hesseltinella</taxon>
    </lineage>
</organism>
<evidence type="ECO:0000313" key="3">
    <source>
        <dbReference type="Proteomes" id="UP000242146"/>
    </source>
</evidence>
<dbReference type="AlphaFoldDB" id="A0A1X2GEJ1"/>
<feature type="region of interest" description="Disordered" evidence="1">
    <location>
        <begin position="142"/>
        <end position="194"/>
    </location>
</feature>
<gene>
    <name evidence="2" type="ORF">DM01DRAFT_1384228</name>
</gene>
<dbReference type="Pfam" id="PF10217">
    <property type="entry name" value="DUF2039"/>
    <property type="match status" value="1"/>
</dbReference>
<dbReference type="PANTHER" id="PTHR22876">
    <property type="entry name" value="ZGC:101016"/>
    <property type="match status" value="1"/>
</dbReference>
<feature type="region of interest" description="Disordered" evidence="1">
    <location>
        <begin position="1"/>
        <end position="35"/>
    </location>
</feature>
<name>A0A1X2GEJ1_9FUNG</name>
<dbReference type="EMBL" id="MCGT01000019">
    <property type="protein sequence ID" value="ORX51973.1"/>
    <property type="molecule type" value="Genomic_DNA"/>
</dbReference>
<accession>A0A1X2GEJ1</accession>
<feature type="compositionally biased region" description="Acidic residues" evidence="1">
    <location>
        <begin position="151"/>
        <end position="186"/>
    </location>
</feature>
<dbReference type="InterPro" id="IPR019351">
    <property type="entry name" value="DUF2039"/>
</dbReference>
<dbReference type="PANTHER" id="PTHR22876:SF5">
    <property type="entry name" value="CHROMOSOME 9 OPEN READING FRAME 85"/>
    <property type="match status" value="1"/>
</dbReference>
<reference evidence="2 3" key="1">
    <citation type="submission" date="2016-07" db="EMBL/GenBank/DDBJ databases">
        <title>Pervasive Adenine N6-methylation of Active Genes in Fungi.</title>
        <authorList>
            <consortium name="DOE Joint Genome Institute"/>
            <person name="Mondo S.J."/>
            <person name="Dannebaum R.O."/>
            <person name="Kuo R.C."/>
            <person name="Labutti K."/>
            <person name="Haridas S."/>
            <person name="Kuo A."/>
            <person name="Salamov A."/>
            <person name="Ahrendt S.R."/>
            <person name="Lipzen A."/>
            <person name="Sullivan W."/>
            <person name="Andreopoulos W.B."/>
            <person name="Clum A."/>
            <person name="Lindquist E."/>
            <person name="Daum C."/>
            <person name="Ramamoorthy G.K."/>
            <person name="Gryganskyi A."/>
            <person name="Culley D."/>
            <person name="Magnuson J.K."/>
            <person name="James T.Y."/>
            <person name="O'Malley M.A."/>
            <person name="Stajich J.E."/>
            <person name="Spatafora J.W."/>
            <person name="Visel A."/>
            <person name="Grigoriev I.V."/>
        </authorList>
    </citation>
    <scope>NUCLEOTIDE SEQUENCE [LARGE SCALE GENOMIC DNA]</scope>
    <source>
        <strain evidence="2 3">NRRL 3301</strain>
    </source>
</reference>
<evidence type="ECO:0000313" key="2">
    <source>
        <dbReference type="EMBL" id="ORX51973.1"/>
    </source>
</evidence>
<protein>
    <submittedName>
        <fullName evidence="2">Uncharacterized protein</fullName>
    </submittedName>
</protein>
<proteinExistence type="predicted"/>